<proteinExistence type="inferred from homology"/>
<evidence type="ECO:0000256" key="2">
    <source>
        <dbReference type="ARBA" id="ARBA00023015"/>
    </source>
</evidence>
<dbReference type="CDD" id="cd05466">
    <property type="entry name" value="PBP2_LTTR_substrate"/>
    <property type="match status" value="1"/>
</dbReference>
<dbReference type="Gene3D" id="3.40.190.290">
    <property type="match status" value="1"/>
</dbReference>
<dbReference type="Pfam" id="PF03466">
    <property type="entry name" value="LysR_substrate"/>
    <property type="match status" value="1"/>
</dbReference>
<feature type="domain" description="HTH lysR-type" evidence="5">
    <location>
        <begin position="1"/>
        <end position="58"/>
    </location>
</feature>
<keyword evidence="7" id="KW-1185">Reference proteome</keyword>
<gene>
    <name evidence="6" type="ORF">LV92_02025</name>
</gene>
<dbReference type="EMBL" id="QLLN01000003">
    <property type="protein sequence ID" value="RAJ12789.1"/>
    <property type="molecule type" value="Genomic_DNA"/>
</dbReference>
<dbReference type="InterPro" id="IPR005119">
    <property type="entry name" value="LysR_subst-bd"/>
</dbReference>
<dbReference type="Pfam" id="PF00126">
    <property type="entry name" value="HTH_1"/>
    <property type="match status" value="1"/>
</dbReference>
<comment type="similarity">
    <text evidence="1">Belongs to the LysR transcriptional regulatory family.</text>
</comment>
<dbReference type="OrthoDB" id="9803735at2"/>
<dbReference type="Proteomes" id="UP000249696">
    <property type="component" value="Unassembled WGS sequence"/>
</dbReference>
<dbReference type="InterPro" id="IPR000847">
    <property type="entry name" value="LysR_HTH_N"/>
</dbReference>
<dbReference type="RefSeq" id="WP_111623490.1">
    <property type="nucleotide sequence ID" value="NZ_QLLN01000003.1"/>
</dbReference>
<protein>
    <submittedName>
        <fullName evidence="6">LysR family cyn operon transcriptional activator</fullName>
    </submittedName>
</protein>
<dbReference type="Gene3D" id="1.10.10.10">
    <property type="entry name" value="Winged helix-like DNA-binding domain superfamily/Winged helix DNA-binding domain"/>
    <property type="match status" value="1"/>
</dbReference>
<keyword evidence="4" id="KW-0804">Transcription</keyword>
<dbReference type="GO" id="GO:0000976">
    <property type="term" value="F:transcription cis-regulatory region binding"/>
    <property type="evidence" value="ECO:0007669"/>
    <property type="project" value="TreeGrafter"/>
</dbReference>
<accession>A0A327R7H4</accession>
<dbReference type="PANTHER" id="PTHR30126">
    <property type="entry name" value="HTH-TYPE TRANSCRIPTIONAL REGULATOR"/>
    <property type="match status" value="1"/>
</dbReference>
<dbReference type="GO" id="GO:0003700">
    <property type="term" value="F:DNA-binding transcription factor activity"/>
    <property type="evidence" value="ECO:0007669"/>
    <property type="project" value="InterPro"/>
</dbReference>
<keyword evidence="3" id="KW-0238">DNA-binding</keyword>
<evidence type="ECO:0000256" key="4">
    <source>
        <dbReference type="ARBA" id="ARBA00023163"/>
    </source>
</evidence>
<reference evidence="6 7" key="1">
    <citation type="submission" date="2018-06" db="EMBL/GenBank/DDBJ databases">
        <title>Genomic Encyclopedia of Archaeal and Bacterial Type Strains, Phase II (KMG-II): from individual species to whole genera.</title>
        <authorList>
            <person name="Goeker M."/>
        </authorList>
    </citation>
    <scope>NUCLEOTIDE SEQUENCE [LARGE SCALE GENOMIC DNA]</scope>
    <source>
        <strain evidence="6 7">DSM 23522</strain>
    </source>
</reference>
<dbReference type="InterPro" id="IPR036390">
    <property type="entry name" value="WH_DNA-bd_sf"/>
</dbReference>
<dbReference type="PRINTS" id="PR00039">
    <property type="entry name" value="HTHLYSR"/>
</dbReference>
<evidence type="ECO:0000256" key="1">
    <source>
        <dbReference type="ARBA" id="ARBA00009437"/>
    </source>
</evidence>
<dbReference type="InterPro" id="IPR036388">
    <property type="entry name" value="WH-like_DNA-bd_sf"/>
</dbReference>
<evidence type="ECO:0000313" key="7">
    <source>
        <dbReference type="Proteomes" id="UP000249696"/>
    </source>
</evidence>
<evidence type="ECO:0000313" key="6">
    <source>
        <dbReference type="EMBL" id="RAJ12789.1"/>
    </source>
</evidence>
<dbReference type="PROSITE" id="PS50931">
    <property type="entry name" value="HTH_LYSR"/>
    <property type="match status" value="1"/>
</dbReference>
<dbReference type="AlphaFoldDB" id="A0A327R7H4"/>
<sequence>MELRQLKYFLRAKELLNFTAAASELHISQSTLSQQIKQLEIELSTPLFERIGKRIKLTEAGELFHDYALKSVTSANNGFQMLRDLNNMETGELKIGVTFALRQVIATTVKQFLALYPKILVHIVYGTSEELLQKLDNFELDFILSFEEFEKNNSHQYQPLFDSPMVLIGSPESDLKNVKKIRVKDIENLPLALPAKGFSTRKYIDDVFKNKNLNLNISIEVNDIPMLLDLVKTGKYYTILAKTTIQDYDSIIAVPIIQPPLMRKGMIISVKDIYEKRAVSEFYKIIDQYTNSPSPVS</sequence>
<dbReference type="PANTHER" id="PTHR30126:SF40">
    <property type="entry name" value="HTH-TYPE TRANSCRIPTIONAL REGULATOR GLTR"/>
    <property type="match status" value="1"/>
</dbReference>
<dbReference type="SUPFAM" id="SSF53850">
    <property type="entry name" value="Periplasmic binding protein-like II"/>
    <property type="match status" value="1"/>
</dbReference>
<keyword evidence="2" id="KW-0805">Transcription regulation</keyword>
<name>A0A327R7H4_9FLAO</name>
<comment type="caution">
    <text evidence="6">The sequence shown here is derived from an EMBL/GenBank/DDBJ whole genome shotgun (WGS) entry which is preliminary data.</text>
</comment>
<evidence type="ECO:0000259" key="5">
    <source>
        <dbReference type="PROSITE" id="PS50931"/>
    </source>
</evidence>
<organism evidence="6 7">
    <name type="scientific">Arenibacter echinorum</name>
    <dbReference type="NCBI Taxonomy" id="440515"/>
    <lineage>
        <taxon>Bacteria</taxon>
        <taxon>Pseudomonadati</taxon>
        <taxon>Bacteroidota</taxon>
        <taxon>Flavobacteriia</taxon>
        <taxon>Flavobacteriales</taxon>
        <taxon>Flavobacteriaceae</taxon>
        <taxon>Arenibacter</taxon>
    </lineage>
</organism>
<dbReference type="SUPFAM" id="SSF46785">
    <property type="entry name" value="Winged helix' DNA-binding domain"/>
    <property type="match status" value="1"/>
</dbReference>
<dbReference type="FunFam" id="1.10.10.10:FF:000001">
    <property type="entry name" value="LysR family transcriptional regulator"/>
    <property type="match status" value="1"/>
</dbReference>
<evidence type="ECO:0000256" key="3">
    <source>
        <dbReference type="ARBA" id="ARBA00023125"/>
    </source>
</evidence>